<comment type="caution">
    <text evidence="2">The sequence shown here is derived from an EMBL/GenBank/DDBJ whole genome shotgun (WGS) entry which is preliminary data.</text>
</comment>
<feature type="transmembrane region" description="Helical" evidence="1">
    <location>
        <begin position="86"/>
        <end position="114"/>
    </location>
</feature>
<organism evidence="2 3">
    <name type="scientific">Cognatiluteimonas weifangensis</name>
    <dbReference type="NCBI Taxonomy" id="2303539"/>
    <lineage>
        <taxon>Bacteria</taxon>
        <taxon>Pseudomonadati</taxon>
        <taxon>Pseudomonadota</taxon>
        <taxon>Gammaproteobacteria</taxon>
        <taxon>Lysobacterales</taxon>
        <taxon>Lysobacteraceae</taxon>
        <taxon>Cognatiluteimonas</taxon>
    </lineage>
</organism>
<feature type="transmembrane region" description="Helical" evidence="1">
    <location>
        <begin position="135"/>
        <end position="166"/>
    </location>
</feature>
<feature type="transmembrane region" description="Helical" evidence="1">
    <location>
        <begin position="54"/>
        <end position="74"/>
    </location>
</feature>
<keyword evidence="3" id="KW-1185">Reference proteome</keyword>
<dbReference type="PANTHER" id="PTHR39165">
    <property type="entry name" value="IG HYPOTHETICAL 17883"/>
    <property type="match status" value="1"/>
</dbReference>
<keyword evidence="1" id="KW-1133">Transmembrane helix</keyword>
<evidence type="ECO:0000256" key="1">
    <source>
        <dbReference type="SAM" id="Phobius"/>
    </source>
</evidence>
<accession>A0A372DNC0</accession>
<name>A0A372DNC0_9GAMM</name>
<proteinExistence type="predicted"/>
<dbReference type="EMBL" id="QVPD01000004">
    <property type="protein sequence ID" value="RFP61071.1"/>
    <property type="molecule type" value="Genomic_DNA"/>
</dbReference>
<dbReference type="AlphaFoldDB" id="A0A372DNC0"/>
<evidence type="ECO:0000313" key="2">
    <source>
        <dbReference type="EMBL" id="RFP61071.1"/>
    </source>
</evidence>
<keyword evidence="1" id="KW-0472">Membrane</keyword>
<protein>
    <submittedName>
        <fullName evidence="2">DUF456 domain-containing protein</fullName>
    </submittedName>
</protein>
<keyword evidence="1" id="KW-0812">Transmembrane</keyword>
<dbReference type="Pfam" id="PF04306">
    <property type="entry name" value="DUF456"/>
    <property type="match status" value="1"/>
</dbReference>
<sequence>MEVPMSLLYVLAAILIVVGLAGVVLPALPGLPLAFLGMLLAAWAGGFEQIGAATLVALGVLTLLSLAVDVWAAALGARRVGASRLALAGAVLGTLAGIFFGPLGLFVGPFLGALTGELLHGRRLGPRGLGQASRVGFGTWLGIVFGIALKLMLALAMLGLFAWAWWH</sequence>
<evidence type="ECO:0000313" key="3">
    <source>
        <dbReference type="Proteomes" id="UP000262917"/>
    </source>
</evidence>
<dbReference type="Proteomes" id="UP000262917">
    <property type="component" value="Unassembled WGS sequence"/>
</dbReference>
<dbReference type="PANTHER" id="PTHR39165:SF1">
    <property type="entry name" value="DUF456 DOMAIN-CONTAINING PROTEIN"/>
    <property type="match status" value="1"/>
</dbReference>
<feature type="transmembrane region" description="Helical" evidence="1">
    <location>
        <begin position="7"/>
        <end position="25"/>
    </location>
</feature>
<dbReference type="InterPro" id="IPR007403">
    <property type="entry name" value="DUF456"/>
</dbReference>
<gene>
    <name evidence="2" type="ORF">D0Y53_04845</name>
</gene>
<reference evidence="2 3" key="1">
    <citation type="submission" date="2018-08" db="EMBL/GenBank/DDBJ databases">
        <title>Lysobacter weifangensis sp. nov., a new member of the family 'Xanthomonadaceae', isolated from soil in a farmland.</title>
        <authorList>
            <person name="Zhao H."/>
        </authorList>
    </citation>
    <scope>NUCLEOTIDE SEQUENCE [LARGE SCALE GENOMIC DNA]</scope>
    <source>
        <strain evidence="2 3">WF-2</strain>
    </source>
</reference>